<evidence type="ECO:0000313" key="1">
    <source>
        <dbReference type="EMBL" id="QHT08561.1"/>
    </source>
</evidence>
<name>A0A6C0CW41_9ZZZZ</name>
<sequence>MYFYIHVVSYYEKNDRTKNLYDIFKILNNSVLSSRQSGKNLIIYNIIIDDKKPSLIINETFDKLKELENDKYDILVSYRYNTGGTVQTMYLTYKYLRNNNINSKYIGVWEDDCIFKDNYLLDIVEEYLKEDNIYVGSYWECEDGYALNNSEIGGIKQLKTNNLNRIVPWCRLYHIYSNSKDDTLIPYNKYRWCEDPYITTLGNLKKIEDKLGVFTLAPTNEKYTHCEHGINYGEVGFPTRLSINGFKFYGLSKQKFFTNLNENTIGNKLI</sequence>
<dbReference type="EMBL" id="MN739499">
    <property type="protein sequence ID" value="QHT08561.1"/>
    <property type="molecule type" value="Genomic_DNA"/>
</dbReference>
<proteinExistence type="predicted"/>
<evidence type="ECO:0008006" key="2">
    <source>
        <dbReference type="Google" id="ProtNLM"/>
    </source>
</evidence>
<protein>
    <recommendedName>
        <fullName evidence="2">Glycosyltransferase 2-like domain-containing protein</fullName>
    </recommendedName>
</protein>
<reference evidence="1" key="1">
    <citation type="journal article" date="2020" name="Nature">
        <title>Giant virus diversity and host interactions through global metagenomics.</title>
        <authorList>
            <person name="Schulz F."/>
            <person name="Roux S."/>
            <person name="Paez-Espino D."/>
            <person name="Jungbluth S."/>
            <person name="Walsh D.A."/>
            <person name="Denef V.J."/>
            <person name="McMahon K.D."/>
            <person name="Konstantinidis K.T."/>
            <person name="Eloe-Fadrosh E.A."/>
            <person name="Kyrpides N.C."/>
            <person name="Woyke T."/>
        </authorList>
    </citation>
    <scope>NUCLEOTIDE SEQUENCE</scope>
    <source>
        <strain evidence="1">GVMAG-M-3300023109-53</strain>
    </source>
</reference>
<dbReference type="AlphaFoldDB" id="A0A6C0CW41"/>
<accession>A0A6C0CW41</accession>
<organism evidence="1">
    <name type="scientific">viral metagenome</name>
    <dbReference type="NCBI Taxonomy" id="1070528"/>
    <lineage>
        <taxon>unclassified sequences</taxon>
        <taxon>metagenomes</taxon>
        <taxon>organismal metagenomes</taxon>
    </lineage>
</organism>